<feature type="transmembrane region" description="Helical" evidence="6">
    <location>
        <begin position="187"/>
        <end position="206"/>
    </location>
</feature>
<name>A0A1I7AMX3_9RHOB</name>
<accession>A0A1I7AMX3</accession>
<evidence type="ECO:0000256" key="3">
    <source>
        <dbReference type="ARBA" id="ARBA00022692"/>
    </source>
</evidence>
<organism evidence="8 9">
    <name type="scientific">Sedimentitalea nanhaiensis</name>
    <dbReference type="NCBI Taxonomy" id="999627"/>
    <lineage>
        <taxon>Bacteria</taxon>
        <taxon>Pseudomonadati</taxon>
        <taxon>Pseudomonadota</taxon>
        <taxon>Alphaproteobacteria</taxon>
        <taxon>Rhodobacterales</taxon>
        <taxon>Paracoccaceae</taxon>
        <taxon>Sedimentitalea</taxon>
    </lineage>
</organism>
<keyword evidence="5 6" id="KW-0472">Membrane</keyword>
<keyword evidence="4 6" id="KW-1133">Transmembrane helix</keyword>
<evidence type="ECO:0000256" key="5">
    <source>
        <dbReference type="ARBA" id="ARBA00023136"/>
    </source>
</evidence>
<sequence length="291" mass="30989">MDERRAIDGFGATALIGLAAILAFNQVVVKLTGGGFGPVFQAALRSAVATVFLLIWMRARAIPLASPVGTAWWGIASGFVFSFEFICLYSALDLTSVSRASIIFYSMPVWVALAAHVLLPGERLSTGRGLGLALALAGVALAFSDRSSGQASLAGDLLALGAALGWAAIAIMVRVTPMSRMRHELQLLYQVTVSAVVLLALAPLFGDLVRDLQWIHIAGLGFQAIIVVGLGYLMWFWLLTIYPANSVASFSFLSPVLAVLFGWALLGETIGPKIWVALLLVTAGIFLINRR</sequence>
<evidence type="ECO:0000256" key="1">
    <source>
        <dbReference type="ARBA" id="ARBA00004141"/>
    </source>
</evidence>
<dbReference type="GO" id="GO:0016020">
    <property type="term" value="C:membrane"/>
    <property type="evidence" value="ECO:0007669"/>
    <property type="project" value="UniProtKB-SubCell"/>
</dbReference>
<reference evidence="8 9" key="1">
    <citation type="submission" date="2016-10" db="EMBL/GenBank/DDBJ databases">
        <authorList>
            <person name="de Groot N.N."/>
        </authorList>
    </citation>
    <scope>NUCLEOTIDE SEQUENCE [LARGE SCALE GENOMIC DNA]</scope>
    <source>
        <strain evidence="8 9">CGMCC 1.10959</strain>
    </source>
</reference>
<feature type="transmembrane region" description="Helical" evidence="6">
    <location>
        <begin position="272"/>
        <end position="289"/>
    </location>
</feature>
<dbReference type="eggNOG" id="COG0697">
    <property type="taxonomic scope" value="Bacteria"/>
</dbReference>
<feature type="transmembrane region" description="Helical" evidence="6">
    <location>
        <begin position="126"/>
        <end position="145"/>
    </location>
</feature>
<dbReference type="InterPro" id="IPR050638">
    <property type="entry name" value="AA-Vitamin_Transporters"/>
</dbReference>
<dbReference type="InterPro" id="IPR037185">
    <property type="entry name" value="EmrE-like"/>
</dbReference>
<gene>
    <name evidence="8" type="ORF">SAMN05216236_10771</name>
</gene>
<feature type="transmembrane region" description="Helical" evidence="6">
    <location>
        <begin position="98"/>
        <end position="119"/>
    </location>
</feature>
<dbReference type="OrthoDB" id="184388at2"/>
<dbReference type="EMBL" id="FPAW01000007">
    <property type="protein sequence ID" value="SFT76299.1"/>
    <property type="molecule type" value="Genomic_DNA"/>
</dbReference>
<feature type="domain" description="EamA" evidence="7">
    <location>
        <begin position="10"/>
        <end position="143"/>
    </location>
</feature>
<proteinExistence type="inferred from homology"/>
<feature type="transmembrane region" description="Helical" evidence="6">
    <location>
        <begin position="212"/>
        <end position="235"/>
    </location>
</feature>
<dbReference type="PANTHER" id="PTHR32322">
    <property type="entry name" value="INNER MEMBRANE TRANSPORTER"/>
    <property type="match status" value="1"/>
</dbReference>
<dbReference type="STRING" id="999627.SAMN05216236_10771"/>
<dbReference type="AlphaFoldDB" id="A0A1I7AMX3"/>
<dbReference type="Proteomes" id="UP000182466">
    <property type="component" value="Unassembled WGS sequence"/>
</dbReference>
<comment type="similarity">
    <text evidence="2">Belongs to the EamA transporter family.</text>
</comment>
<dbReference type="InterPro" id="IPR000620">
    <property type="entry name" value="EamA_dom"/>
</dbReference>
<evidence type="ECO:0000256" key="6">
    <source>
        <dbReference type="SAM" id="Phobius"/>
    </source>
</evidence>
<evidence type="ECO:0000256" key="2">
    <source>
        <dbReference type="ARBA" id="ARBA00007362"/>
    </source>
</evidence>
<keyword evidence="9" id="KW-1185">Reference proteome</keyword>
<keyword evidence="3 6" id="KW-0812">Transmembrane</keyword>
<dbReference type="Pfam" id="PF00892">
    <property type="entry name" value="EamA"/>
    <property type="match status" value="2"/>
</dbReference>
<feature type="transmembrane region" description="Helical" evidence="6">
    <location>
        <begin position="7"/>
        <end position="27"/>
    </location>
</feature>
<dbReference type="SUPFAM" id="SSF103481">
    <property type="entry name" value="Multidrug resistance efflux transporter EmrE"/>
    <property type="match status" value="2"/>
</dbReference>
<evidence type="ECO:0000256" key="4">
    <source>
        <dbReference type="ARBA" id="ARBA00022989"/>
    </source>
</evidence>
<feature type="transmembrane region" description="Helical" evidence="6">
    <location>
        <begin position="71"/>
        <end position="92"/>
    </location>
</feature>
<comment type="subcellular location">
    <subcellularLocation>
        <location evidence="1">Membrane</location>
        <topology evidence="1">Multi-pass membrane protein</topology>
    </subcellularLocation>
</comment>
<evidence type="ECO:0000313" key="8">
    <source>
        <dbReference type="EMBL" id="SFT76299.1"/>
    </source>
</evidence>
<dbReference type="RefSeq" id="WP_027260805.1">
    <property type="nucleotide sequence ID" value="NZ_FPAW01000007.1"/>
</dbReference>
<protein>
    <submittedName>
        <fullName evidence="8">EamA-like transporter family protein</fullName>
    </submittedName>
</protein>
<evidence type="ECO:0000313" key="9">
    <source>
        <dbReference type="Proteomes" id="UP000182466"/>
    </source>
</evidence>
<feature type="transmembrane region" description="Helical" evidence="6">
    <location>
        <begin position="247"/>
        <end position="266"/>
    </location>
</feature>
<feature type="domain" description="EamA" evidence="7">
    <location>
        <begin position="154"/>
        <end position="289"/>
    </location>
</feature>
<dbReference type="PANTHER" id="PTHR32322:SF2">
    <property type="entry name" value="EAMA DOMAIN-CONTAINING PROTEIN"/>
    <property type="match status" value="1"/>
</dbReference>
<dbReference type="Gene3D" id="1.10.3730.20">
    <property type="match status" value="1"/>
</dbReference>
<feature type="transmembrane region" description="Helical" evidence="6">
    <location>
        <begin position="39"/>
        <end position="59"/>
    </location>
</feature>
<evidence type="ECO:0000259" key="7">
    <source>
        <dbReference type="Pfam" id="PF00892"/>
    </source>
</evidence>
<feature type="transmembrane region" description="Helical" evidence="6">
    <location>
        <begin position="157"/>
        <end position="175"/>
    </location>
</feature>